<dbReference type="EMBL" id="LWGR01000003">
    <property type="protein sequence ID" value="KZM75487.1"/>
    <property type="molecule type" value="Genomic_DNA"/>
</dbReference>
<reference evidence="1 2" key="1">
    <citation type="submission" date="2016-04" db="EMBL/GenBank/DDBJ databases">
        <authorList>
            <person name="Evans L.H."/>
            <person name="Alamgir A."/>
            <person name="Owens N."/>
            <person name="Weber N.D."/>
            <person name="Virtaneva K."/>
            <person name="Barbian K."/>
            <person name="Babar A."/>
            <person name="Rosenke K."/>
        </authorList>
    </citation>
    <scope>NUCLEOTIDE SEQUENCE [LARGE SCALE GENOMIC DNA]</scope>
    <source>
        <strain evidence="1 2">IFM 0406</strain>
    </source>
</reference>
<dbReference type="AlphaFoldDB" id="A0A164PF67"/>
<dbReference type="RefSeq" id="WP_067582954.1">
    <property type="nucleotide sequence ID" value="NZ_JABMCZ010000001.1"/>
</dbReference>
<sequence>MDRSDEALMREAFAQYWHKHERVEQLYREAEDLASAWLDGPLAEHWQYLGTAVADWVAKPNMMRRYTTLLANGRTMPDVTTDIQARSIYQAQLLADPNGHQVVAPEDQQLAVELVQARTRLDVAASYLIDVAHPNGTSRPDPVRVDTARALPPAAVSGSAGNDLDL</sequence>
<gene>
    <name evidence="1" type="ORF">AWN90_19090</name>
</gene>
<accession>A0A164PF67</accession>
<dbReference type="STRING" id="455432.AWN90_19090"/>
<keyword evidence="2" id="KW-1185">Reference proteome</keyword>
<proteinExistence type="predicted"/>
<organism evidence="1 2">
    <name type="scientific">Nocardia terpenica</name>
    <dbReference type="NCBI Taxonomy" id="455432"/>
    <lineage>
        <taxon>Bacteria</taxon>
        <taxon>Bacillati</taxon>
        <taxon>Actinomycetota</taxon>
        <taxon>Actinomycetes</taxon>
        <taxon>Mycobacteriales</taxon>
        <taxon>Nocardiaceae</taxon>
        <taxon>Nocardia</taxon>
    </lineage>
</organism>
<comment type="caution">
    <text evidence="1">The sequence shown here is derived from an EMBL/GenBank/DDBJ whole genome shotgun (WGS) entry which is preliminary data.</text>
</comment>
<evidence type="ECO:0000313" key="2">
    <source>
        <dbReference type="Proteomes" id="UP000076512"/>
    </source>
</evidence>
<name>A0A164PF67_9NOCA</name>
<dbReference type="OrthoDB" id="4571290at2"/>
<protein>
    <submittedName>
        <fullName evidence="1">Uncharacterized protein</fullName>
    </submittedName>
</protein>
<evidence type="ECO:0000313" key="1">
    <source>
        <dbReference type="EMBL" id="KZM75487.1"/>
    </source>
</evidence>
<dbReference type="Proteomes" id="UP000076512">
    <property type="component" value="Unassembled WGS sequence"/>
</dbReference>